<organism evidence="1 2">
    <name type="scientific">Pedobacter psychrodurus</name>
    <dbReference type="NCBI Taxonomy" id="2530456"/>
    <lineage>
        <taxon>Bacteria</taxon>
        <taxon>Pseudomonadati</taxon>
        <taxon>Bacteroidota</taxon>
        <taxon>Sphingobacteriia</taxon>
        <taxon>Sphingobacteriales</taxon>
        <taxon>Sphingobacteriaceae</taxon>
        <taxon>Pedobacter</taxon>
    </lineage>
</organism>
<dbReference type="PANTHER" id="PTHR38471:SF2">
    <property type="entry name" value="FOUR HELIX BUNDLE PROTEIN"/>
    <property type="match status" value="1"/>
</dbReference>
<dbReference type="PANTHER" id="PTHR38471">
    <property type="entry name" value="FOUR HELIX BUNDLE PROTEIN"/>
    <property type="match status" value="1"/>
</dbReference>
<dbReference type="Proteomes" id="UP000293925">
    <property type="component" value="Unassembled WGS sequence"/>
</dbReference>
<dbReference type="SUPFAM" id="SSF158446">
    <property type="entry name" value="IVS-encoded protein-like"/>
    <property type="match status" value="1"/>
</dbReference>
<dbReference type="Gene3D" id="1.20.1440.60">
    <property type="entry name" value="23S rRNA-intervening sequence"/>
    <property type="match status" value="1"/>
</dbReference>
<dbReference type="AlphaFoldDB" id="A0A4R0Q0S8"/>
<evidence type="ECO:0000313" key="2">
    <source>
        <dbReference type="Proteomes" id="UP000293925"/>
    </source>
</evidence>
<proteinExistence type="predicted"/>
<dbReference type="Pfam" id="PF05635">
    <property type="entry name" value="23S_rRNA_IVP"/>
    <property type="match status" value="1"/>
</dbReference>
<protein>
    <submittedName>
        <fullName evidence="1">Four helix bundle protein</fullName>
    </submittedName>
</protein>
<evidence type="ECO:0000313" key="1">
    <source>
        <dbReference type="EMBL" id="TCD25128.1"/>
    </source>
</evidence>
<dbReference type="InterPro" id="IPR012657">
    <property type="entry name" value="23S_rRNA-intervening_sequence"/>
</dbReference>
<dbReference type="OrthoDB" id="9811959at2"/>
<dbReference type="RefSeq" id="WP_131531994.1">
    <property type="nucleotide sequence ID" value="NZ_SJSO01000014.1"/>
</dbReference>
<comment type="caution">
    <text evidence="1">The sequence shown here is derived from an EMBL/GenBank/DDBJ whole genome shotgun (WGS) entry which is preliminary data.</text>
</comment>
<dbReference type="NCBIfam" id="TIGR02436">
    <property type="entry name" value="four helix bundle protein"/>
    <property type="match status" value="1"/>
</dbReference>
<dbReference type="EMBL" id="SJSO01000014">
    <property type="protein sequence ID" value="TCD25128.1"/>
    <property type="molecule type" value="Genomic_DNA"/>
</dbReference>
<keyword evidence="2" id="KW-1185">Reference proteome</keyword>
<name>A0A4R0Q0S8_9SPHI</name>
<reference evidence="1 2" key="1">
    <citation type="submission" date="2019-02" db="EMBL/GenBank/DDBJ databases">
        <title>Pedobacter sp. RP-3-21 sp. nov., isolated from Arctic soil.</title>
        <authorList>
            <person name="Dahal R.H."/>
        </authorList>
    </citation>
    <scope>NUCLEOTIDE SEQUENCE [LARGE SCALE GENOMIC DNA]</scope>
    <source>
        <strain evidence="1 2">RP-3-21</strain>
    </source>
</reference>
<gene>
    <name evidence="1" type="ORF">EZ456_16460</name>
</gene>
<dbReference type="CDD" id="cd16377">
    <property type="entry name" value="23S_rRNA_IVP_like"/>
    <property type="match status" value="1"/>
</dbReference>
<dbReference type="InterPro" id="IPR036583">
    <property type="entry name" value="23S_rRNA_IVS_sf"/>
</dbReference>
<sequence>MNYKLEDLEVYNLSEVISDKIWEIVMGWDHFAKDTIGKQICRAADSISANIAEGYGRYHFKENKNFCYYSRGSILEVKSFLRKSKNRNLISEDCYSELYTELQTIHLKLNAYIKYIGKNLDKT</sequence>
<accession>A0A4R0Q0S8</accession>